<dbReference type="PROSITE" id="PS50801">
    <property type="entry name" value="STAS"/>
    <property type="match status" value="1"/>
</dbReference>
<feature type="transmembrane region" description="Helical" evidence="5">
    <location>
        <begin position="153"/>
        <end position="170"/>
    </location>
</feature>
<keyword evidence="4 5" id="KW-0472">Membrane</keyword>
<evidence type="ECO:0000256" key="1">
    <source>
        <dbReference type="ARBA" id="ARBA00004141"/>
    </source>
</evidence>
<keyword evidence="7" id="KW-1185">Reference proteome</keyword>
<feature type="transmembrane region" description="Helical" evidence="5">
    <location>
        <begin position="413"/>
        <end position="433"/>
    </location>
</feature>
<evidence type="ECO:0000256" key="5">
    <source>
        <dbReference type="SAM" id="Phobius"/>
    </source>
</evidence>
<evidence type="ECO:0000256" key="4">
    <source>
        <dbReference type="ARBA" id="ARBA00023136"/>
    </source>
</evidence>
<evidence type="ECO:0000259" key="6">
    <source>
        <dbReference type="PROSITE" id="PS50801"/>
    </source>
</evidence>
<dbReference type="InterPro" id="IPR002645">
    <property type="entry name" value="STAS_dom"/>
</dbReference>
<feature type="transmembrane region" description="Helical" evidence="5">
    <location>
        <begin position="384"/>
        <end position="407"/>
    </location>
</feature>
<dbReference type="PANTHER" id="PTHR11814">
    <property type="entry name" value="SULFATE TRANSPORTER"/>
    <property type="match status" value="1"/>
</dbReference>
<keyword evidence="2 5" id="KW-0812">Transmembrane</keyword>
<dbReference type="InterPro" id="IPR011547">
    <property type="entry name" value="SLC26A/SulP_dom"/>
</dbReference>
<evidence type="ECO:0000313" key="8">
    <source>
        <dbReference type="WBParaSite" id="MBELARI_LOCUS10197.2"/>
    </source>
</evidence>
<dbReference type="GO" id="GO:0055085">
    <property type="term" value="P:transmembrane transport"/>
    <property type="evidence" value="ECO:0007669"/>
    <property type="project" value="InterPro"/>
</dbReference>
<dbReference type="CDD" id="cd07042">
    <property type="entry name" value="STAS_SulP_like_sulfate_transporter"/>
    <property type="match status" value="1"/>
</dbReference>
<dbReference type="GO" id="GO:0016020">
    <property type="term" value="C:membrane"/>
    <property type="evidence" value="ECO:0007669"/>
    <property type="project" value="UniProtKB-SubCell"/>
</dbReference>
<evidence type="ECO:0000256" key="3">
    <source>
        <dbReference type="ARBA" id="ARBA00022989"/>
    </source>
</evidence>
<name>A0AAF3E8F7_9BILA</name>
<keyword evidence="3 5" id="KW-1133">Transmembrane helix</keyword>
<dbReference type="InterPro" id="IPR036513">
    <property type="entry name" value="STAS_dom_sf"/>
</dbReference>
<dbReference type="Gene3D" id="3.30.750.24">
    <property type="entry name" value="STAS domain"/>
    <property type="match status" value="1"/>
</dbReference>
<feature type="transmembrane region" description="Helical" evidence="5">
    <location>
        <begin position="445"/>
        <end position="474"/>
    </location>
</feature>
<sequence>MDALSLLGPPTSKQLTQDEFDLRYSFVSSESQPREETKSTIQWIGDSLREQAYCSRNRLFDVFPSLRWLTRYGLKSDFPRDMLGSLLIASLLLPHGLVSGHLAIDDPVKGLYAIFFPQLLYILLGSSRHSSIGGISFVSLLVASSLSNSNSDVATITLLSSFFHIILWAMPPNWVLPLIPDFLLNGAYLGLLIRLVFTQIPHFIVFKDPHCQQQLSEWCLRWVWRCFGSVDPWTGLLSLCTLLLSALIHHVINPAALDRLQFTLPHELFLILISILLSYVFDFEIQGIAVLSKEKIAKTPSVEVPHLFTNLGNSLLDSISISLFLLASHLKTTRAVAMEKMHKVDRKQEAAAFALIEFPLSFLGFPPVATSIGHSQINVETARFSLVANTLACGWLMVFIVFCLPILEYLPKAVLGGILVLSFPAIPCEILHLRRVYKISKQDCICYILTALSLLLTPNLCRGFLFAIGLNIFLAAHRIFWPERWALARLDGDGRFAEESRYEGEPCDAPARILRFNAPLIFGNTDLFHDAVHEQVKLIKGQVPLGIGTRTGSLRSQVGVMGDCFPIGPHKAVEVRLSAPLEARLSLAQSKTNLTNFVINDPSMIIQGDQPLIRCLIVDFSAISAVDTTGMYILNQVYFELHEDNVKFLFAAVNANVRDSMQAAGLFSLLPRNCFYPTLNDAVLATRAMVMPIHTSVSLNGCRDVIAVSACGSHFDVATIGTNRDNDSKGEPAQV</sequence>
<comment type="subcellular location">
    <subcellularLocation>
        <location evidence="1">Membrane</location>
        <topology evidence="1">Multi-pass membrane protein</topology>
    </subcellularLocation>
</comment>
<feature type="transmembrane region" description="Helical" evidence="5">
    <location>
        <begin position="268"/>
        <end position="291"/>
    </location>
</feature>
<dbReference type="InterPro" id="IPR001902">
    <property type="entry name" value="SLC26A/SulP_fam"/>
</dbReference>
<dbReference type="Pfam" id="PF01740">
    <property type="entry name" value="STAS"/>
    <property type="match status" value="1"/>
</dbReference>
<dbReference type="Proteomes" id="UP000887575">
    <property type="component" value="Unassembled WGS sequence"/>
</dbReference>
<proteinExistence type="predicted"/>
<dbReference type="SUPFAM" id="SSF52091">
    <property type="entry name" value="SpoIIaa-like"/>
    <property type="match status" value="1"/>
</dbReference>
<protein>
    <submittedName>
        <fullName evidence="8">STAS domain-containing protein</fullName>
    </submittedName>
</protein>
<feature type="transmembrane region" description="Helical" evidence="5">
    <location>
        <begin position="350"/>
        <end position="372"/>
    </location>
</feature>
<evidence type="ECO:0000256" key="2">
    <source>
        <dbReference type="ARBA" id="ARBA00022692"/>
    </source>
</evidence>
<feature type="transmembrane region" description="Helical" evidence="5">
    <location>
        <begin position="119"/>
        <end position="141"/>
    </location>
</feature>
<dbReference type="Pfam" id="PF00916">
    <property type="entry name" value="Sulfate_transp"/>
    <property type="match status" value="1"/>
</dbReference>
<reference evidence="8" key="1">
    <citation type="submission" date="2024-02" db="UniProtKB">
        <authorList>
            <consortium name="WormBaseParasite"/>
        </authorList>
    </citation>
    <scope>IDENTIFICATION</scope>
</reference>
<accession>A0AAF3E8F7</accession>
<feature type="domain" description="STAS" evidence="6">
    <location>
        <begin position="513"/>
        <end position="686"/>
    </location>
</feature>
<dbReference type="AlphaFoldDB" id="A0AAF3E8F7"/>
<feature type="transmembrane region" description="Helical" evidence="5">
    <location>
        <begin position="182"/>
        <end position="205"/>
    </location>
</feature>
<feature type="transmembrane region" description="Helical" evidence="5">
    <location>
        <begin position="226"/>
        <end position="248"/>
    </location>
</feature>
<organism evidence="7 8">
    <name type="scientific">Mesorhabditis belari</name>
    <dbReference type="NCBI Taxonomy" id="2138241"/>
    <lineage>
        <taxon>Eukaryota</taxon>
        <taxon>Metazoa</taxon>
        <taxon>Ecdysozoa</taxon>
        <taxon>Nematoda</taxon>
        <taxon>Chromadorea</taxon>
        <taxon>Rhabditida</taxon>
        <taxon>Rhabditina</taxon>
        <taxon>Rhabditomorpha</taxon>
        <taxon>Rhabditoidea</taxon>
        <taxon>Rhabditidae</taxon>
        <taxon>Mesorhabditinae</taxon>
        <taxon>Mesorhabditis</taxon>
    </lineage>
</organism>
<feature type="transmembrane region" description="Helical" evidence="5">
    <location>
        <begin position="83"/>
        <end position="104"/>
    </location>
</feature>
<dbReference type="WBParaSite" id="MBELARI_LOCUS10197.2">
    <property type="protein sequence ID" value="MBELARI_LOCUS10197.2"/>
    <property type="gene ID" value="MBELARI_LOCUS10197"/>
</dbReference>
<evidence type="ECO:0000313" key="7">
    <source>
        <dbReference type="Proteomes" id="UP000887575"/>
    </source>
</evidence>